<sequence>MFRYPSVSASFLLLCYLLAMERTVIPRNTWAKALILLAAFWLLTLLANAYSHYVDPYAKYQLYLLTFFFPLLSFGLAFWDGRQNGFHWIWFLIPIVCFTSIVFVLLNESALMFNLFMLIPAVVGSALGGWLKKRQKG</sequence>
<protein>
    <submittedName>
        <fullName evidence="2">Uncharacterized protein</fullName>
    </submittedName>
</protein>
<dbReference type="STRING" id="1912795.BK816_01200"/>
<feature type="transmembrane region" description="Helical" evidence="1">
    <location>
        <begin position="29"/>
        <end position="50"/>
    </location>
</feature>
<accession>A0A1D9MIS1</accession>
<proteinExistence type="predicted"/>
<dbReference type="KEGG" id="avu:BK816_01200"/>
<evidence type="ECO:0000256" key="1">
    <source>
        <dbReference type="SAM" id="Phobius"/>
    </source>
</evidence>
<keyword evidence="1" id="KW-1133">Transmembrane helix</keyword>
<keyword evidence="1" id="KW-0812">Transmembrane</keyword>
<name>A0A1D9MIS1_9ACTO</name>
<gene>
    <name evidence="2" type="ORF">BK816_01200</name>
</gene>
<keyword evidence="3" id="KW-1185">Reference proteome</keyword>
<evidence type="ECO:0000313" key="3">
    <source>
        <dbReference type="Proteomes" id="UP000176288"/>
    </source>
</evidence>
<reference evidence="2 3" key="1">
    <citation type="submission" date="2016-10" db="EMBL/GenBank/DDBJ databases">
        <title>Actinomyces aegypiusis sp. nov., isolated from the Aegypius monachus in Qinghai Tibet Plateau China.</title>
        <authorList>
            <person name="Wang Y."/>
        </authorList>
    </citation>
    <scope>NUCLEOTIDE SEQUENCE [LARGE SCALE GENOMIC DNA]</scope>
    <source>
        <strain evidence="2 3">VUL4_3</strain>
    </source>
</reference>
<feature type="transmembrane region" description="Helical" evidence="1">
    <location>
        <begin position="85"/>
        <end position="106"/>
    </location>
</feature>
<organism evidence="2 3">
    <name type="scientific">Boudabousia tangfeifanii</name>
    <dbReference type="NCBI Taxonomy" id="1912795"/>
    <lineage>
        <taxon>Bacteria</taxon>
        <taxon>Bacillati</taxon>
        <taxon>Actinomycetota</taxon>
        <taxon>Actinomycetes</taxon>
        <taxon>Actinomycetales</taxon>
        <taxon>Actinomycetaceae</taxon>
        <taxon>Boudabousia</taxon>
    </lineage>
</organism>
<keyword evidence="1" id="KW-0472">Membrane</keyword>
<dbReference type="AlphaFoldDB" id="A0A1D9MIS1"/>
<dbReference type="EMBL" id="CP017812">
    <property type="protein sequence ID" value="AOZ72080.1"/>
    <property type="molecule type" value="Genomic_DNA"/>
</dbReference>
<feature type="transmembrane region" description="Helical" evidence="1">
    <location>
        <begin position="62"/>
        <end position="79"/>
    </location>
</feature>
<dbReference type="Proteomes" id="UP000176288">
    <property type="component" value="Chromosome"/>
</dbReference>
<evidence type="ECO:0000313" key="2">
    <source>
        <dbReference type="EMBL" id="AOZ72080.1"/>
    </source>
</evidence>
<feature type="transmembrane region" description="Helical" evidence="1">
    <location>
        <begin position="113"/>
        <end position="131"/>
    </location>
</feature>